<comment type="caution">
    <text evidence="4">The sequence shown here is derived from an EMBL/GenBank/DDBJ whole genome shotgun (WGS) entry which is preliminary data.</text>
</comment>
<dbReference type="PROSITE" id="PS50158">
    <property type="entry name" value="ZF_CCHC"/>
    <property type="match status" value="1"/>
</dbReference>
<feature type="compositionally biased region" description="Low complexity" evidence="2">
    <location>
        <begin position="56"/>
        <end position="75"/>
    </location>
</feature>
<feature type="non-terminal residue" evidence="4">
    <location>
        <position position="1"/>
    </location>
</feature>
<keyword evidence="5" id="KW-1185">Reference proteome</keyword>
<evidence type="ECO:0000256" key="1">
    <source>
        <dbReference type="PROSITE-ProRule" id="PRU00047"/>
    </source>
</evidence>
<evidence type="ECO:0000256" key="2">
    <source>
        <dbReference type="SAM" id="MobiDB-lite"/>
    </source>
</evidence>
<dbReference type="Proteomes" id="UP000663873">
    <property type="component" value="Unassembled WGS sequence"/>
</dbReference>
<feature type="compositionally biased region" description="Polar residues" evidence="2">
    <location>
        <begin position="94"/>
        <end position="111"/>
    </location>
</feature>
<name>A0A821DX25_9BILA</name>
<evidence type="ECO:0000313" key="5">
    <source>
        <dbReference type="Proteomes" id="UP000663873"/>
    </source>
</evidence>
<gene>
    <name evidence="4" type="ORF">UJA718_LOCUS32348</name>
</gene>
<sequence length="140" mass="15708">EFDTPQALLLRAQRIELNNAVLDARKDEYIINPTVLSTSSSVRSDHNTRWDQPSNSPISSTQYPTSSYPPLLLPTGSELRVPPLSNPNGPRYLFSSQSTSYPSRGPPTNNRSARHHRPIICYSCNQPGHISPHCPYRPKE</sequence>
<keyword evidence="1" id="KW-0479">Metal-binding</keyword>
<dbReference type="EMBL" id="CAJOBP010027751">
    <property type="protein sequence ID" value="CAF4626903.1"/>
    <property type="molecule type" value="Genomic_DNA"/>
</dbReference>
<reference evidence="4" key="1">
    <citation type="submission" date="2021-02" db="EMBL/GenBank/DDBJ databases">
        <authorList>
            <person name="Nowell W R."/>
        </authorList>
    </citation>
    <scope>NUCLEOTIDE SEQUENCE</scope>
</reference>
<dbReference type="SUPFAM" id="SSF57756">
    <property type="entry name" value="Retrovirus zinc finger-like domains"/>
    <property type="match status" value="1"/>
</dbReference>
<dbReference type="AlphaFoldDB" id="A0A821DX25"/>
<organism evidence="4 5">
    <name type="scientific">Rotaria socialis</name>
    <dbReference type="NCBI Taxonomy" id="392032"/>
    <lineage>
        <taxon>Eukaryota</taxon>
        <taxon>Metazoa</taxon>
        <taxon>Spiralia</taxon>
        <taxon>Gnathifera</taxon>
        <taxon>Rotifera</taxon>
        <taxon>Eurotatoria</taxon>
        <taxon>Bdelloidea</taxon>
        <taxon>Philodinida</taxon>
        <taxon>Philodinidae</taxon>
        <taxon>Rotaria</taxon>
    </lineage>
</organism>
<feature type="region of interest" description="Disordered" evidence="2">
    <location>
        <begin position="37"/>
        <end position="114"/>
    </location>
</feature>
<accession>A0A821DX25</accession>
<dbReference type="GO" id="GO:0008270">
    <property type="term" value="F:zinc ion binding"/>
    <property type="evidence" value="ECO:0007669"/>
    <property type="project" value="UniProtKB-KW"/>
</dbReference>
<evidence type="ECO:0000259" key="3">
    <source>
        <dbReference type="PROSITE" id="PS50158"/>
    </source>
</evidence>
<keyword evidence="1" id="KW-0863">Zinc-finger</keyword>
<keyword evidence="1" id="KW-0862">Zinc</keyword>
<dbReference type="InterPro" id="IPR036875">
    <property type="entry name" value="Znf_CCHC_sf"/>
</dbReference>
<dbReference type="InterPro" id="IPR001878">
    <property type="entry name" value="Znf_CCHC"/>
</dbReference>
<dbReference type="Pfam" id="PF00098">
    <property type="entry name" value="zf-CCHC"/>
    <property type="match status" value="1"/>
</dbReference>
<dbReference type="GO" id="GO:0003676">
    <property type="term" value="F:nucleic acid binding"/>
    <property type="evidence" value="ECO:0007669"/>
    <property type="project" value="InterPro"/>
</dbReference>
<feature type="domain" description="CCHC-type" evidence="3">
    <location>
        <begin position="121"/>
        <end position="135"/>
    </location>
</feature>
<proteinExistence type="predicted"/>
<evidence type="ECO:0000313" key="4">
    <source>
        <dbReference type="EMBL" id="CAF4626903.1"/>
    </source>
</evidence>
<protein>
    <recommendedName>
        <fullName evidence="3">CCHC-type domain-containing protein</fullName>
    </recommendedName>
</protein>